<evidence type="ECO:0000259" key="4">
    <source>
        <dbReference type="PROSITE" id="PS51379"/>
    </source>
</evidence>
<dbReference type="SUPFAM" id="SSF51971">
    <property type="entry name" value="Nucleotide-binding domain"/>
    <property type="match status" value="1"/>
</dbReference>
<dbReference type="RefSeq" id="WP_092615404.1">
    <property type="nucleotide sequence ID" value="NZ_FNCV01000002.1"/>
</dbReference>
<dbReference type="SUPFAM" id="SSF46548">
    <property type="entry name" value="alpha-helical ferredoxin"/>
    <property type="match status" value="1"/>
</dbReference>
<proteinExistence type="predicted"/>
<dbReference type="InterPro" id="IPR017896">
    <property type="entry name" value="4Fe4S_Fe-S-bd"/>
</dbReference>
<dbReference type="Pfam" id="PF12838">
    <property type="entry name" value="Fer4_7"/>
    <property type="match status" value="1"/>
</dbReference>
<dbReference type="Gene3D" id="3.30.70.20">
    <property type="match status" value="1"/>
</dbReference>
<keyword evidence="2" id="KW-0408">Iron</keyword>
<dbReference type="PRINTS" id="PR00419">
    <property type="entry name" value="ADXRDTASE"/>
</dbReference>
<dbReference type="GO" id="GO:0016491">
    <property type="term" value="F:oxidoreductase activity"/>
    <property type="evidence" value="ECO:0007669"/>
    <property type="project" value="InterPro"/>
</dbReference>
<dbReference type="InterPro" id="IPR028261">
    <property type="entry name" value="DPD_II"/>
</dbReference>
<dbReference type="STRING" id="83401.SAMN05421742_10244"/>
<feature type="domain" description="4Fe-4S ferredoxin-type" evidence="4">
    <location>
        <begin position="627"/>
        <end position="656"/>
    </location>
</feature>
<dbReference type="Pfam" id="PF14691">
    <property type="entry name" value="Fer4_20"/>
    <property type="match status" value="1"/>
</dbReference>
<keyword evidence="3" id="KW-0411">Iron-sulfur</keyword>
<dbReference type="PROSITE" id="PS51379">
    <property type="entry name" value="4FE4S_FER_2"/>
    <property type="match status" value="1"/>
</dbReference>
<evidence type="ECO:0000256" key="2">
    <source>
        <dbReference type="ARBA" id="ARBA00023004"/>
    </source>
</evidence>
<dbReference type="GO" id="GO:0046872">
    <property type="term" value="F:metal ion binding"/>
    <property type="evidence" value="ECO:0007669"/>
    <property type="project" value="UniProtKB-KW"/>
</dbReference>
<dbReference type="EMBL" id="FNCV01000002">
    <property type="protein sequence ID" value="SDG65788.1"/>
    <property type="molecule type" value="Genomic_DNA"/>
</dbReference>
<dbReference type="Gene3D" id="1.10.1060.10">
    <property type="entry name" value="Alpha-helical ferredoxin"/>
    <property type="match status" value="1"/>
</dbReference>
<organism evidence="5 6">
    <name type="scientific">Roseospirillum parvum</name>
    <dbReference type="NCBI Taxonomy" id="83401"/>
    <lineage>
        <taxon>Bacteria</taxon>
        <taxon>Pseudomonadati</taxon>
        <taxon>Pseudomonadota</taxon>
        <taxon>Alphaproteobacteria</taxon>
        <taxon>Rhodospirillales</taxon>
        <taxon>Rhodospirillaceae</taxon>
        <taxon>Roseospirillum</taxon>
    </lineage>
</organism>
<name>A0A1G7W1P3_9PROT</name>
<evidence type="ECO:0000256" key="3">
    <source>
        <dbReference type="ARBA" id="ARBA00023014"/>
    </source>
</evidence>
<evidence type="ECO:0000256" key="1">
    <source>
        <dbReference type="ARBA" id="ARBA00022723"/>
    </source>
</evidence>
<sequence length="658" mass="71584">MSSQTLADTPPQGRSWRRFKEGETAFKRWTEQIFVGDSSHKCPTYVHRTPPCQAGCPSGHDIRGWLQVVRGLEKPPARADGSPMPWQEYAFLKMVAANPFPAIMGRVCPAPCEDGCNRNQVDDFVGINAVEHMVGDWAIAHGLKLPEPPPLSGKKVAVVGGGPAGLAAAYHLRQKGHAATIFEAEETLGGWMRHGIPGYRTPRQVLDAEIGRILALDGIEAKTGVRIGRDIPLATLEAEYDAVFWGIGTQRGRGLPIEGWANTPNCISGVDFLRAFNQGRLKHVSRRIIVVGGGDTSIDVASVARRLGHITEVHEKDRPENVILGQTAHDVATSARRQGAEVVLTSLFPVEQMTAAEREVRDATHEGVSIRGGIMPLAVLHDGNGRARALRLCECTMDGTRPVPVAGTEFELEADLIVSAIGQGGDMEGLEELDNGKGFIDADRTYRVKGRDRHFVGGDVVRPHLLTTAVGHGRVAAQSIDGMLAGTPAGRRPKVDVHHFNLLALLRAQGRAPEPAPAEAVRGTNEATFAVHNFEDRAAKEIITHEGLFLGHFPDVERHRRDEMQVDEAAVIGHFDERLKALGDDAAIAEAKRCMSCGLCFECDNCVIFCPQDAVHRVRKAERAVGRYVETDYNRCVGCHICHDVCPTGYIQMGLGEE</sequence>
<dbReference type="NCBIfam" id="NF009410">
    <property type="entry name" value="PRK12771.1"/>
    <property type="match status" value="1"/>
</dbReference>
<dbReference type="PANTHER" id="PTHR42783">
    <property type="entry name" value="GLUTAMATE SYNTHASE [NADPH] SMALL CHAIN"/>
    <property type="match status" value="1"/>
</dbReference>
<dbReference type="Proteomes" id="UP000217076">
    <property type="component" value="Unassembled WGS sequence"/>
</dbReference>
<dbReference type="AlphaFoldDB" id="A0A1G7W1P3"/>
<dbReference type="GO" id="GO:0051536">
    <property type="term" value="F:iron-sulfur cluster binding"/>
    <property type="evidence" value="ECO:0007669"/>
    <property type="project" value="UniProtKB-KW"/>
</dbReference>
<dbReference type="Pfam" id="PF07992">
    <property type="entry name" value="Pyr_redox_2"/>
    <property type="match status" value="1"/>
</dbReference>
<accession>A0A1G7W1P3</accession>
<dbReference type="OrthoDB" id="9803192at2"/>
<keyword evidence="1" id="KW-0479">Metal-binding</keyword>
<dbReference type="Gene3D" id="3.50.50.60">
    <property type="entry name" value="FAD/NAD(P)-binding domain"/>
    <property type="match status" value="2"/>
</dbReference>
<dbReference type="InterPro" id="IPR009051">
    <property type="entry name" value="Helical_ferredxn"/>
</dbReference>
<evidence type="ECO:0000313" key="5">
    <source>
        <dbReference type="EMBL" id="SDG65788.1"/>
    </source>
</evidence>
<keyword evidence="6" id="KW-1185">Reference proteome</keyword>
<evidence type="ECO:0000313" key="6">
    <source>
        <dbReference type="Proteomes" id="UP000217076"/>
    </source>
</evidence>
<dbReference type="InterPro" id="IPR023753">
    <property type="entry name" value="FAD/NAD-binding_dom"/>
</dbReference>
<protein>
    <submittedName>
        <fullName evidence="5">NADPH-dependent glutamate synthase beta chain</fullName>
    </submittedName>
</protein>
<dbReference type="PROSITE" id="PS00198">
    <property type="entry name" value="4FE4S_FER_1"/>
    <property type="match status" value="1"/>
</dbReference>
<dbReference type="InterPro" id="IPR017900">
    <property type="entry name" value="4Fe4S_Fe_S_CS"/>
</dbReference>
<dbReference type="SUPFAM" id="SSF54862">
    <property type="entry name" value="4Fe-4S ferredoxins"/>
    <property type="match status" value="1"/>
</dbReference>
<reference evidence="6" key="1">
    <citation type="submission" date="2016-10" db="EMBL/GenBank/DDBJ databases">
        <authorList>
            <person name="Varghese N."/>
            <person name="Submissions S."/>
        </authorList>
    </citation>
    <scope>NUCLEOTIDE SEQUENCE [LARGE SCALE GENOMIC DNA]</scope>
    <source>
        <strain evidence="6">930I</strain>
    </source>
</reference>
<dbReference type="InterPro" id="IPR036188">
    <property type="entry name" value="FAD/NAD-bd_sf"/>
</dbReference>
<gene>
    <name evidence="5" type="ORF">SAMN05421742_10244</name>
</gene>
<dbReference type="PANTHER" id="PTHR42783:SF3">
    <property type="entry name" value="GLUTAMATE SYNTHASE [NADPH] SMALL CHAIN-RELATED"/>
    <property type="match status" value="1"/>
</dbReference>